<dbReference type="Gene3D" id="3.10.28.10">
    <property type="entry name" value="Homing endonucleases"/>
    <property type="match status" value="1"/>
</dbReference>
<geneLocation type="mitochondrion" evidence="2"/>
<dbReference type="PANTHER" id="PTHR36181:SF2">
    <property type="entry name" value="INTRON-ENCODED ENDONUCLEASE AI3-RELATED"/>
    <property type="match status" value="1"/>
</dbReference>
<gene>
    <name evidence="2" type="primary">orf131</name>
</gene>
<dbReference type="Pfam" id="PF00961">
    <property type="entry name" value="LAGLIDADG_1"/>
    <property type="match status" value="1"/>
</dbReference>
<dbReference type="EMBL" id="MH400233">
    <property type="protein sequence ID" value="QDH07195.1"/>
    <property type="molecule type" value="Genomic_DNA"/>
</dbReference>
<organism evidence="2">
    <name type="scientific">Ophiocordyceps sinensis</name>
    <dbReference type="NCBI Taxonomy" id="72228"/>
    <lineage>
        <taxon>Eukaryota</taxon>
        <taxon>Fungi</taxon>
        <taxon>Dikarya</taxon>
        <taxon>Ascomycota</taxon>
        <taxon>Pezizomycotina</taxon>
        <taxon>Sordariomycetes</taxon>
        <taxon>Hypocreomycetidae</taxon>
        <taxon>Hypocreales</taxon>
        <taxon>Ophiocordycipitaceae</taxon>
        <taxon>Ophiocordyceps</taxon>
    </lineage>
</organism>
<dbReference type="InterPro" id="IPR004860">
    <property type="entry name" value="LAGLIDADG_dom"/>
</dbReference>
<dbReference type="InterPro" id="IPR027434">
    <property type="entry name" value="Homing_endonucl"/>
</dbReference>
<reference evidence="3" key="2">
    <citation type="submission" date="2018-05" db="EMBL/GenBank/DDBJ databases">
        <authorList>
            <person name="Zhang Y."/>
        </authorList>
    </citation>
    <scope>NUCLEOTIDE SEQUENCE</scope>
</reference>
<dbReference type="EMBL" id="KY622006">
    <property type="protein sequence ID" value="ARF03370.1"/>
    <property type="molecule type" value="Genomic_DNA"/>
</dbReference>
<dbReference type="PANTHER" id="PTHR36181">
    <property type="entry name" value="INTRON-ENCODED ENDONUCLEASE AI3-RELATED"/>
    <property type="match status" value="1"/>
</dbReference>
<protein>
    <submittedName>
        <fullName evidence="2">LAGLIDADG endonuclease</fullName>
    </submittedName>
</protein>
<proteinExistence type="predicted"/>
<evidence type="ECO:0000313" key="3">
    <source>
        <dbReference type="EMBL" id="QDH07195.1"/>
    </source>
</evidence>
<keyword evidence="2" id="KW-0496">Mitochondrion</keyword>
<keyword evidence="2" id="KW-0255">Endonuclease</keyword>
<dbReference type="InterPro" id="IPR051289">
    <property type="entry name" value="LAGLIDADG_Endonuclease"/>
</dbReference>
<dbReference type="GeneID" id="32888796"/>
<evidence type="ECO:0000259" key="1">
    <source>
        <dbReference type="Pfam" id="PF00961"/>
    </source>
</evidence>
<keyword evidence="2" id="KW-0378">Hydrolase</keyword>
<dbReference type="GO" id="GO:0005739">
    <property type="term" value="C:mitochondrion"/>
    <property type="evidence" value="ECO:0007669"/>
    <property type="project" value="UniProtKB-ARBA"/>
</dbReference>
<dbReference type="AlphaFoldDB" id="A0A1W5T0D6"/>
<sequence>MNSKRTDYTKVPGYTIKITPTWLLGFTEGDGSFVIDKSVNYTLIYRLSQANRDQELMEEIINFLKDLSGDYKNIAKKTTISKSREGNQLDMIIVSITNQDFINKVFIPFFDSVTFYSKKRLDYLDWKTVSQ</sequence>
<dbReference type="SUPFAM" id="SSF55608">
    <property type="entry name" value="Homing endonucleases"/>
    <property type="match status" value="1"/>
</dbReference>
<feature type="domain" description="Homing endonuclease LAGLIDADG" evidence="1">
    <location>
        <begin position="23"/>
        <end position="129"/>
    </location>
</feature>
<dbReference type="RefSeq" id="YP_009364306.1">
    <property type="nucleotide sequence ID" value="NC_034659.1"/>
</dbReference>
<reference evidence="2" key="1">
    <citation type="submission" date="2017-02" db="EMBL/GenBank/DDBJ databases">
        <title>SMRT sequencing of the wild medicinal fungus Ophiocordyceps sinensis mitochondrial genome reveals phylogenetic relationship and depicts a genome-wide modification map.</title>
        <authorList>
            <person name="Liu D."/>
            <person name="Kang X."/>
            <person name="Hu L."/>
        </authorList>
    </citation>
    <scope>NUCLEOTIDE SEQUENCE</scope>
</reference>
<evidence type="ECO:0000313" key="2">
    <source>
        <dbReference type="EMBL" id="ARF03370.1"/>
    </source>
</evidence>
<name>A0A1W5T0D6_9HYPO</name>
<keyword evidence="2" id="KW-0540">Nuclease</keyword>
<dbReference type="GO" id="GO:0004519">
    <property type="term" value="F:endonuclease activity"/>
    <property type="evidence" value="ECO:0007669"/>
    <property type="project" value="UniProtKB-KW"/>
</dbReference>
<accession>A0A1W5T0D6</accession>